<sequence>MASGHHRPKPNLALKITPLPEAKFGTM</sequence>
<dbReference type="AlphaFoldDB" id="A0A1R3HHY2"/>
<evidence type="ECO:0000313" key="2">
    <source>
        <dbReference type="Proteomes" id="UP000188268"/>
    </source>
</evidence>
<organism evidence="1 2">
    <name type="scientific">Corchorus capsularis</name>
    <name type="common">Jute</name>
    <dbReference type="NCBI Taxonomy" id="210143"/>
    <lineage>
        <taxon>Eukaryota</taxon>
        <taxon>Viridiplantae</taxon>
        <taxon>Streptophyta</taxon>
        <taxon>Embryophyta</taxon>
        <taxon>Tracheophyta</taxon>
        <taxon>Spermatophyta</taxon>
        <taxon>Magnoliopsida</taxon>
        <taxon>eudicotyledons</taxon>
        <taxon>Gunneridae</taxon>
        <taxon>Pentapetalae</taxon>
        <taxon>rosids</taxon>
        <taxon>malvids</taxon>
        <taxon>Malvales</taxon>
        <taxon>Malvaceae</taxon>
        <taxon>Grewioideae</taxon>
        <taxon>Apeibeae</taxon>
        <taxon>Corchorus</taxon>
    </lineage>
</organism>
<dbReference type="Proteomes" id="UP000188268">
    <property type="component" value="Unassembled WGS sequence"/>
</dbReference>
<name>A0A1R3HHY2_COCAP</name>
<protein>
    <submittedName>
        <fullName evidence="1">Uncharacterized protein</fullName>
    </submittedName>
</protein>
<proteinExistence type="predicted"/>
<reference evidence="1 2" key="1">
    <citation type="submission" date="2013-09" db="EMBL/GenBank/DDBJ databases">
        <title>Corchorus capsularis genome sequencing.</title>
        <authorList>
            <person name="Alam M."/>
            <person name="Haque M.S."/>
            <person name="Islam M.S."/>
            <person name="Emdad E.M."/>
            <person name="Islam M.M."/>
            <person name="Ahmed B."/>
            <person name="Halim A."/>
            <person name="Hossen Q.M.M."/>
            <person name="Hossain M.Z."/>
            <person name="Ahmed R."/>
            <person name="Khan M.M."/>
            <person name="Islam R."/>
            <person name="Rashid M.M."/>
            <person name="Khan S.A."/>
            <person name="Rahman M.S."/>
            <person name="Alam M."/>
        </authorList>
    </citation>
    <scope>NUCLEOTIDE SEQUENCE [LARGE SCALE GENOMIC DNA]</scope>
    <source>
        <strain evidence="2">cv. CVL-1</strain>
        <tissue evidence="1">Whole seedling</tissue>
    </source>
</reference>
<comment type="caution">
    <text evidence="1">The sequence shown here is derived from an EMBL/GenBank/DDBJ whole genome shotgun (WGS) entry which is preliminary data.</text>
</comment>
<accession>A0A1R3HHY2</accession>
<feature type="non-terminal residue" evidence="1">
    <location>
        <position position="27"/>
    </location>
</feature>
<keyword evidence="2" id="KW-1185">Reference proteome</keyword>
<evidence type="ECO:0000313" key="1">
    <source>
        <dbReference type="EMBL" id="OMO69930.1"/>
    </source>
</evidence>
<dbReference type="EMBL" id="AWWV01011913">
    <property type="protein sequence ID" value="OMO69930.1"/>
    <property type="molecule type" value="Genomic_DNA"/>
</dbReference>
<gene>
    <name evidence="1" type="ORF">CCACVL1_19199</name>
</gene>
<dbReference type="Gramene" id="OMO69930">
    <property type="protein sequence ID" value="OMO69930"/>
    <property type="gene ID" value="CCACVL1_19199"/>
</dbReference>